<dbReference type="EMBL" id="JANCLU010000003">
    <property type="protein sequence ID" value="MCP8937718.1"/>
    <property type="molecule type" value="Genomic_DNA"/>
</dbReference>
<keyword evidence="1 3" id="KW-0963">Cytoplasm</keyword>
<feature type="region of interest" description="Disordered" evidence="4">
    <location>
        <begin position="1"/>
        <end position="28"/>
    </location>
</feature>
<dbReference type="InterPro" id="IPR003786">
    <property type="entry name" value="FdhD"/>
</dbReference>
<evidence type="ECO:0000256" key="2">
    <source>
        <dbReference type="ARBA" id="ARBA00023150"/>
    </source>
</evidence>
<comment type="caution">
    <text evidence="5">The sequence shown here is derived from an EMBL/GenBank/DDBJ whole genome shotgun (WGS) entry which is preliminary data.</text>
</comment>
<dbReference type="PANTHER" id="PTHR30592:SF1">
    <property type="entry name" value="SULFUR CARRIER PROTEIN FDHD"/>
    <property type="match status" value="1"/>
</dbReference>
<dbReference type="PIRSF" id="PIRSF015626">
    <property type="entry name" value="FdhD"/>
    <property type="match status" value="1"/>
</dbReference>
<sequence>MTGITDIDGGRDGDEPEPSATPPSPSVEAGAVVVTRGGAVEPASRVLAAETPVSVTYNGIAYAVMMASPCDIEDFVTGFSLTEQVVAEAAEIESIDVRALERGLLAQARIPAARGRGLVENRRNLVGQTGCGICGIVELDQAVRSYGVNATRPAMDADAVFAALRALAPRQALNAETGATHAAAFADAEGRLLAVREDVGRHNALDKLIGHLARTGISPAGGFVVMTSRLSFELVQKCLATGVTALVGISAPTELAVRLAREHGLTLVGLAREDSFQVLSDPFDLWRASAGGG</sequence>
<dbReference type="RefSeq" id="WP_254738962.1">
    <property type="nucleotide sequence ID" value="NZ_JANCLU010000003.1"/>
</dbReference>
<dbReference type="NCBIfam" id="TIGR00129">
    <property type="entry name" value="fdhD_narQ"/>
    <property type="match status" value="1"/>
</dbReference>
<comment type="caution">
    <text evidence="3">Lacks conserved residue(s) required for the propagation of feature annotation.</text>
</comment>
<gene>
    <name evidence="3 5" type="primary">fdhD</name>
    <name evidence="5" type="ORF">NK718_04265</name>
</gene>
<dbReference type="PANTHER" id="PTHR30592">
    <property type="entry name" value="FORMATE DEHYDROGENASE"/>
    <property type="match status" value="1"/>
</dbReference>
<name>A0ABT1L9V1_9HYPH</name>
<dbReference type="Pfam" id="PF02634">
    <property type="entry name" value="FdhD-NarQ"/>
    <property type="match status" value="1"/>
</dbReference>
<evidence type="ECO:0000256" key="1">
    <source>
        <dbReference type="ARBA" id="ARBA00022490"/>
    </source>
</evidence>
<evidence type="ECO:0000313" key="5">
    <source>
        <dbReference type="EMBL" id="MCP8937718.1"/>
    </source>
</evidence>
<evidence type="ECO:0000256" key="4">
    <source>
        <dbReference type="SAM" id="MobiDB-lite"/>
    </source>
</evidence>
<reference evidence="5 6" key="1">
    <citation type="submission" date="2022-07" db="EMBL/GenBank/DDBJ databases">
        <authorList>
            <person name="Li W.-J."/>
            <person name="Deng Q.-Q."/>
        </authorList>
    </citation>
    <scope>NUCLEOTIDE SEQUENCE [LARGE SCALE GENOMIC DNA]</scope>
    <source>
        <strain evidence="5 6">SYSU M60028</strain>
    </source>
</reference>
<comment type="function">
    <text evidence="3">Required for formate dehydrogenase (FDH) activity. Acts as a sulfur carrier protein that transfers sulfur from IscS to the molybdenum cofactor prior to its insertion into FDH.</text>
</comment>
<proteinExistence type="inferred from homology"/>
<organism evidence="5 6">
    <name type="scientific">Alsobacter ponti</name>
    <dbReference type="NCBI Taxonomy" id="2962936"/>
    <lineage>
        <taxon>Bacteria</taxon>
        <taxon>Pseudomonadati</taxon>
        <taxon>Pseudomonadota</taxon>
        <taxon>Alphaproteobacteria</taxon>
        <taxon>Hyphomicrobiales</taxon>
        <taxon>Alsobacteraceae</taxon>
        <taxon>Alsobacter</taxon>
    </lineage>
</organism>
<accession>A0ABT1L9V1</accession>
<dbReference type="Gene3D" id="3.40.140.10">
    <property type="entry name" value="Cytidine Deaminase, domain 2"/>
    <property type="match status" value="1"/>
</dbReference>
<protein>
    <recommendedName>
        <fullName evidence="3">Sulfur carrier protein FdhD</fullName>
    </recommendedName>
</protein>
<evidence type="ECO:0000256" key="3">
    <source>
        <dbReference type="HAMAP-Rule" id="MF_00187"/>
    </source>
</evidence>
<keyword evidence="6" id="KW-1185">Reference proteome</keyword>
<feature type="active site" description="Cysteine persulfide intermediate" evidence="3">
    <location>
        <position position="131"/>
    </location>
</feature>
<comment type="similarity">
    <text evidence="3">Belongs to the FdhD family.</text>
</comment>
<dbReference type="InterPro" id="IPR016193">
    <property type="entry name" value="Cytidine_deaminase-like"/>
</dbReference>
<comment type="subcellular location">
    <subcellularLocation>
        <location evidence="3">Cytoplasm</location>
    </subcellularLocation>
</comment>
<dbReference type="HAMAP" id="MF_00187">
    <property type="entry name" value="FdhD"/>
    <property type="match status" value="1"/>
</dbReference>
<keyword evidence="2 3" id="KW-0501">Molybdenum cofactor biosynthesis</keyword>
<dbReference type="Gene3D" id="3.10.20.10">
    <property type="match status" value="1"/>
</dbReference>
<dbReference type="Proteomes" id="UP001205890">
    <property type="component" value="Unassembled WGS sequence"/>
</dbReference>
<dbReference type="SUPFAM" id="SSF53927">
    <property type="entry name" value="Cytidine deaminase-like"/>
    <property type="match status" value="1"/>
</dbReference>
<evidence type="ECO:0000313" key="6">
    <source>
        <dbReference type="Proteomes" id="UP001205890"/>
    </source>
</evidence>